<accession>A0A843XUX8</accession>
<keyword evidence="2 5" id="KW-0812">Transmembrane</keyword>
<name>A0A843XUX8_COLES</name>
<evidence type="ECO:0000256" key="2">
    <source>
        <dbReference type="ARBA" id="ARBA00022692"/>
    </source>
</evidence>
<dbReference type="GO" id="GO:0005886">
    <property type="term" value="C:plasma membrane"/>
    <property type="evidence" value="ECO:0007669"/>
    <property type="project" value="TreeGrafter"/>
</dbReference>
<evidence type="ECO:0000259" key="6">
    <source>
        <dbReference type="Pfam" id="PF03168"/>
    </source>
</evidence>
<sequence>MYQGQPPKPAGAYYGPAVPPRNHSKSRHYCCCLFTTTLKLLIGAAILLGVLALVLWLVLRPNNINVHVNTASLTLFNLTAPGSANNELAFDISTVVAVRNPNRKVGVYYDWLEVGVYYQDQRFSWATVAAFYQGHKNTTTLRNSYVGRVALYLNSAGVQDFEQQRRAGTFDVTLRLRGRARFGVGSIKTPRRDMKANCFMAIPYDPNRATGRTFSGTKCDVNWWS</sequence>
<dbReference type="PANTHER" id="PTHR31234:SF39">
    <property type="entry name" value="HARPIN-INDUCED PROTEIN 1 CONTAINING PROTEIN, EXPRESSED"/>
    <property type="match status" value="1"/>
</dbReference>
<protein>
    <recommendedName>
        <fullName evidence="6">Late embryogenesis abundant protein LEA-2 subgroup domain-containing protein</fullName>
    </recommendedName>
</protein>
<feature type="transmembrane region" description="Helical" evidence="5">
    <location>
        <begin position="31"/>
        <end position="59"/>
    </location>
</feature>
<evidence type="ECO:0000256" key="1">
    <source>
        <dbReference type="ARBA" id="ARBA00004167"/>
    </source>
</evidence>
<keyword evidence="4 5" id="KW-0472">Membrane</keyword>
<dbReference type="InterPro" id="IPR004864">
    <property type="entry name" value="LEA_2"/>
</dbReference>
<keyword evidence="8" id="KW-1185">Reference proteome</keyword>
<dbReference type="PANTHER" id="PTHR31234">
    <property type="entry name" value="LATE EMBRYOGENESIS ABUNDANT (LEA) HYDROXYPROLINE-RICH GLYCOPROTEIN FAMILY"/>
    <property type="match status" value="1"/>
</dbReference>
<comment type="caution">
    <text evidence="7">The sequence shown here is derived from an EMBL/GenBank/DDBJ whole genome shotgun (WGS) entry which is preliminary data.</text>
</comment>
<reference evidence="7" key="1">
    <citation type="submission" date="2017-07" db="EMBL/GenBank/DDBJ databases">
        <title>Taro Niue Genome Assembly and Annotation.</title>
        <authorList>
            <person name="Atibalentja N."/>
            <person name="Keating K."/>
            <person name="Fields C.J."/>
        </authorList>
    </citation>
    <scope>NUCLEOTIDE SEQUENCE</scope>
    <source>
        <strain evidence="7">Niue_2</strain>
        <tissue evidence="7">Leaf</tissue>
    </source>
</reference>
<dbReference type="InterPro" id="IPR044839">
    <property type="entry name" value="NDR1-like"/>
</dbReference>
<dbReference type="Pfam" id="PF03168">
    <property type="entry name" value="LEA_2"/>
    <property type="match status" value="1"/>
</dbReference>
<dbReference type="Proteomes" id="UP000652761">
    <property type="component" value="Unassembled WGS sequence"/>
</dbReference>
<feature type="domain" description="Late embryogenesis abundant protein LEA-2 subgroup" evidence="6">
    <location>
        <begin position="96"/>
        <end position="198"/>
    </location>
</feature>
<proteinExistence type="predicted"/>
<evidence type="ECO:0000313" key="8">
    <source>
        <dbReference type="Proteomes" id="UP000652761"/>
    </source>
</evidence>
<dbReference type="AlphaFoldDB" id="A0A843XUX8"/>
<organism evidence="7 8">
    <name type="scientific">Colocasia esculenta</name>
    <name type="common">Wild taro</name>
    <name type="synonym">Arum esculentum</name>
    <dbReference type="NCBI Taxonomy" id="4460"/>
    <lineage>
        <taxon>Eukaryota</taxon>
        <taxon>Viridiplantae</taxon>
        <taxon>Streptophyta</taxon>
        <taxon>Embryophyta</taxon>
        <taxon>Tracheophyta</taxon>
        <taxon>Spermatophyta</taxon>
        <taxon>Magnoliopsida</taxon>
        <taxon>Liliopsida</taxon>
        <taxon>Araceae</taxon>
        <taxon>Aroideae</taxon>
        <taxon>Colocasieae</taxon>
        <taxon>Colocasia</taxon>
    </lineage>
</organism>
<evidence type="ECO:0000256" key="5">
    <source>
        <dbReference type="SAM" id="Phobius"/>
    </source>
</evidence>
<evidence type="ECO:0000256" key="3">
    <source>
        <dbReference type="ARBA" id="ARBA00022989"/>
    </source>
</evidence>
<keyword evidence="3 5" id="KW-1133">Transmembrane helix</keyword>
<evidence type="ECO:0000256" key="4">
    <source>
        <dbReference type="ARBA" id="ARBA00023136"/>
    </source>
</evidence>
<gene>
    <name evidence="7" type="ORF">Taro_056002</name>
</gene>
<comment type="subcellular location">
    <subcellularLocation>
        <location evidence="1">Membrane</location>
        <topology evidence="1">Single-pass membrane protein</topology>
    </subcellularLocation>
</comment>
<dbReference type="GO" id="GO:0098542">
    <property type="term" value="P:defense response to other organism"/>
    <property type="evidence" value="ECO:0007669"/>
    <property type="project" value="InterPro"/>
</dbReference>
<dbReference type="OrthoDB" id="779762at2759"/>
<evidence type="ECO:0000313" key="7">
    <source>
        <dbReference type="EMBL" id="MQM22943.1"/>
    </source>
</evidence>
<dbReference type="EMBL" id="NMUH01014513">
    <property type="protein sequence ID" value="MQM22943.1"/>
    <property type="molecule type" value="Genomic_DNA"/>
</dbReference>